<evidence type="ECO:0000313" key="2">
    <source>
        <dbReference type="EMBL" id="QVL31699.1"/>
    </source>
</evidence>
<dbReference type="InterPro" id="IPR038142">
    <property type="entry name" value="Cytochrome_P460_sp"/>
</dbReference>
<dbReference type="InterPro" id="IPR032033">
    <property type="entry name" value="Cytochrome_P460"/>
</dbReference>
<evidence type="ECO:0000259" key="1">
    <source>
        <dbReference type="Pfam" id="PF16694"/>
    </source>
</evidence>
<evidence type="ECO:0000313" key="3">
    <source>
        <dbReference type="Proteomes" id="UP000676194"/>
    </source>
</evidence>
<dbReference type="Proteomes" id="UP000676194">
    <property type="component" value="Chromosome"/>
</dbReference>
<dbReference type="EMBL" id="CP074694">
    <property type="protein sequence ID" value="QVL31699.1"/>
    <property type="molecule type" value="Genomic_DNA"/>
</dbReference>
<dbReference type="PROSITE" id="PS51257">
    <property type="entry name" value="PROKAR_LIPOPROTEIN"/>
    <property type="match status" value="1"/>
</dbReference>
<dbReference type="Pfam" id="PF16694">
    <property type="entry name" value="Cytochrome_P460"/>
    <property type="match status" value="1"/>
</dbReference>
<organism evidence="2 3">
    <name type="scientific">Telmatocola sphagniphila</name>
    <dbReference type="NCBI Taxonomy" id="1123043"/>
    <lineage>
        <taxon>Bacteria</taxon>
        <taxon>Pseudomonadati</taxon>
        <taxon>Planctomycetota</taxon>
        <taxon>Planctomycetia</taxon>
        <taxon>Gemmatales</taxon>
        <taxon>Gemmataceae</taxon>
    </lineage>
</organism>
<dbReference type="RefSeq" id="WP_213495849.1">
    <property type="nucleotide sequence ID" value="NZ_CP074694.1"/>
</dbReference>
<name>A0A8E6ET00_9BACT</name>
<feature type="domain" description="Cytochrome P460" evidence="1">
    <location>
        <begin position="76"/>
        <end position="200"/>
    </location>
</feature>
<dbReference type="CDD" id="cd20753">
    <property type="entry name" value="cyt_P460_Mc-like"/>
    <property type="match status" value="1"/>
</dbReference>
<dbReference type="KEGG" id="tsph:KIH39_23110"/>
<keyword evidence="3" id="KW-1185">Reference proteome</keyword>
<dbReference type="Gene3D" id="3.50.70.20">
    <property type="entry name" value="Cytochrome P460"/>
    <property type="match status" value="1"/>
</dbReference>
<sequence>MFKHRKFHYGKFPGAAAVLIVTMQLFTAGCVASRTDSLEDAVNEQEKTPAAVSNSIPVSANHADESTSPIFGVSIPDGYRHWELISVSQDSGRNVLKGILGNELSTKAYQDKTIPFPDGSTLVKLTWKRESLSGFENVFVAGPSTMVEVMVKDSKKYAETGGWGFGRFIDGKPASEAQHKSCFECHSRDAKFKNYDFVFTHRAP</sequence>
<accession>A0A8E6ET00</accession>
<dbReference type="AlphaFoldDB" id="A0A8E6ET00"/>
<reference evidence="2" key="1">
    <citation type="submission" date="2021-05" db="EMBL/GenBank/DDBJ databases">
        <title>Complete genome sequence of the cellulolytic planctomycete Telmatocola sphagniphila SP2T and characterization of the first cellulase from planctomycetes.</title>
        <authorList>
            <person name="Rakitin A.L."/>
            <person name="Beletsky A.V."/>
            <person name="Naumoff D.G."/>
            <person name="Kulichevskaya I.S."/>
            <person name="Mardanov A.V."/>
            <person name="Ravin N.V."/>
            <person name="Dedysh S.N."/>
        </authorList>
    </citation>
    <scope>NUCLEOTIDE SEQUENCE</scope>
    <source>
        <strain evidence="2">SP2T</strain>
    </source>
</reference>
<protein>
    <submittedName>
        <fullName evidence="2">Cytochrome P460 family protein</fullName>
    </submittedName>
</protein>
<proteinExistence type="predicted"/>
<gene>
    <name evidence="2" type="ORF">KIH39_23110</name>
</gene>